<name>A0A4R3KX69_9SPHI</name>
<dbReference type="GO" id="GO:0016987">
    <property type="term" value="F:sigma factor activity"/>
    <property type="evidence" value="ECO:0007669"/>
    <property type="project" value="UniProtKB-KW"/>
</dbReference>
<dbReference type="GO" id="GO:0006352">
    <property type="term" value="P:DNA-templated transcription initiation"/>
    <property type="evidence" value="ECO:0007669"/>
    <property type="project" value="InterPro"/>
</dbReference>
<dbReference type="InterPro" id="IPR000792">
    <property type="entry name" value="Tscrpt_reg_LuxR_C"/>
</dbReference>
<comment type="caution">
    <text evidence="7">The sequence shown here is derived from an EMBL/GenBank/DDBJ whole genome shotgun (WGS) entry which is preliminary data.</text>
</comment>
<evidence type="ECO:0000313" key="7">
    <source>
        <dbReference type="EMBL" id="TCS89824.1"/>
    </source>
</evidence>
<dbReference type="PANTHER" id="PTHR43133:SF46">
    <property type="entry name" value="RNA POLYMERASE SIGMA-70 FACTOR ECF SUBFAMILY"/>
    <property type="match status" value="1"/>
</dbReference>
<dbReference type="EMBL" id="SMAD01000001">
    <property type="protein sequence ID" value="TCS89824.1"/>
    <property type="molecule type" value="Genomic_DNA"/>
</dbReference>
<dbReference type="RefSeq" id="WP_132127310.1">
    <property type="nucleotide sequence ID" value="NZ_CP042432.1"/>
</dbReference>
<keyword evidence="8" id="KW-1185">Reference proteome</keyword>
<proteinExistence type="inferred from homology"/>
<organism evidence="7 8">
    <name type="scientific">Anseongella ginsenosidimutans</name>
    <dbReference type="NCBI Taxonomy" id="496056"/>
    <lineage>
        <taxon>Bacteria</taxon>
        <taxon>Pseudomonadati</taxon>
        <taxon>Bacteroidota</taxon>
        <taxon>Sphingobacteriia</taxon>
        <taxon>Sphingobacteriales</taxon>
        <taxon>Sphingobacteriaceae</taxon>
        <taxon>Anseongella</taxon>
    </lineage>
</organism>
<dbReference type="Gene3D" id="1.10.10.10">
    <property type="entry name" value="Winged helix-like DNA-binding domain superfamily/Winged helix DNA-binding domain"/>
    <property type="match status" value="1"/>
</dbReference>
<protein>
    <submittedName>
        <fullName evidence="7">RNA polymerase sigma-70 factor (ECF subfamily)</fullName>
    </submittedName>
</protein>
<evidence type="ECO:0000259" key="6">
    <source>
        <dbReference type="Pfam" id="PF08281"/>
    </source>
</evidence>
<evidence type="ECO:0000259" key="5">
    <source>
        <dbReference type="Pfam" id="PF04542"/>
    </source>
</evidence>
<dbReference type="Gene3D" id="1.10.1740.10">
    <property type="match status" value="1"/>
</dbReference>
<dbReference type="PANTHER" id="PTHR43133">
    <property type="entry name" value="RNA POLYMERASE ECF-TYPE SIGMA FACTO"/>
    <property type="match status" value="1"/>
</dbReference>
<sequence length="178" mass="21200">MKTFCDTELLNGLRENDHEAFRYLYEKYWDKLYVVARKRLDNTWEAEEIVQDVFCKLWRRRETLSLKGGFENYLAVAVKFEVINRFAKRAHAAAYRQHLELRYSEADQDMLRQLDFDELRRRLETTIQTLPAKCSIVYRLSREQGFSNRQIAEELNISIKTVEGHLSRALKALRSVFG</sequence>
<dbReference type="InterPro" id="IPR007627">
    <property type="entry name" value="RNA_pol_sigma70_r2"/>
</dbReference>
<accession>A0A4R3KX69</accession>
<dbReference type="SUPFAM" id="SSF88659">
    <property type="entry name" value="Sigma3 and sigma4 domains of RNA polymerase sigma factors"/>
    <property type="match status" value="1"/>
</dbReference>
<dbReference type="PRINTS" id="PR00038">
    <property type="entry name" value="HTHLUXR"/>
</dbReference>
<keyword evidence="4" id="KW-0804">Transcription</keyword>
<evidence type="ECO:0000256" key="1">
    <source>
        <dbReference type="ARBA" id="ARBA00010641"/>
    </source>
</evidence>
<dbReference type="InterPro" id="IPR036388">
    <property type="entry name" value="WH-like_DNA-bd_sf"/>
</dbReference>
<dbReference type="InterPro" id="IPR013325">
    <property type="entry name" value="RNA_pol_sigma_r2"/>
</dbReference>
<dbReference type="InterPro" id="IPR013249">
    <property type="entry name" value="RNA_pol_sigma70_r4_t2"/>
</dbReference>
<dbReference type="InterPro" id="IPR039425">
    <property type="entry name" value="RNA_pol_sigma-70-like"/>
</dbReference>
<dbReference type="NCBIfam" id="TIGR02937">
    <property type="entry name" value="sigma70-ECF"/>
    <property type="match status" value="1"/>
</dbReference>
<evidence type="ECO:0000256" key="3">
    <source>
        <dbReference type="ARBA" id="ARBA00023082"/>
    </source>
</evidence>
<dbReference type="OrthoDB" id="1097528at2"/>
<evidence type="ECO:0000256" key="4">
    <source>
        <dbReference type="ARBA" id="ARBA00023163"/>
    </source>
</evidence>
<keyword evidence="2" id="KW-0805">Transcription regulation</keyword>
<comment type="similarity">
    <text evidence="1">Belongs to the sigma-70 factor family. ECF subfamily.</text>
</comment>
<dbReference type="Pfam" id="PF08281">
    <property type="entry name" value="Sigma70_r4_2"/>
    <property type="match status" value="1"/>
</dbReference>
<dbReference type="InterPro" id="IPR014284">
    <property type="entry name" value="RNA_pol_sigma-70_dom"/>
</dbReference>
<evidence type="ECO:0000256" key="2">
    <source>
        <dbReference type="ARBA" id="ARBA00023015"/>
    </source>
</evidence>
<gene>
    <name evidence="7" type="ORF">EDD80_10121</name>
</gene>
<evidence type="ECO:0000313" key="8">
    <source>
        <dbReference type="Proteomes" id="UP000295807"/>
    </source>
</evidence>
<reference evidence="7 8" key="1">
    <citation type="submission" date="2019-03" db="EMBL/GenBank/DDBJ databases">
        <title>Genomic Encyclopedia of Type Strains, Phase IV (KMG-IV): sequencing the most valuable type-strain genomes for metagenomic binning, comparative biology and taxonomic classification.</title>
        <authorList>
            <person name="Goeker M."/>
        </authorList>
    </citation>
    <scope>NUCLEOTIDE SEQUENCE [LARGE SCALE GENOMIC DNA]</scope>
    <source>
        <strain evidence="7 8">DSM 21100</strain>
    </source>
</reference>
<dbReference type="GO" id="GO:0003677">
    <property type="term" value="F:DNA binding"/>
    <property type="evidence" value="ECO:0007669"/>
    <property type="project" value="InterPro"/>
</dbReference>
<keyword evidence="3" id="KW-0731">Sigma factor</keyword>
<dbReference type="InterPro" id="IPR014327">
    <property type="entry name" value="RNA_pol_sigma70_bacteroid"/>
</dbReference>
<feature type="domain" description="RNA polymerase sigma factor 70 region 4 type 2" evidence="6">
    <location>
        <begin position="121"/>
        <end position="173"/>
    </location>
</feature>
<dbReference type="SUPFAM" id="SSF88946">
    <property type="entry name" value="Sigma2 domain of RNA polymerase sigma factors"/>
    <property type="match status" value="1"/>
</dbReference>
<dbReference type="Proteomes" id="UP000295807">
    <property type="component" value="Unassembled WGS sequence"/>
</dbReference>
<dbReference type="Pfam" id="PF04542">
    <property type="entry name" value="Sigma70_r2"/>
    <property type="match status" value="1"/>
</dbReference>
<dbReference type="AlphaFoldDB" id="A0A4R3KX69"/>
<dbReference type="NCBIfam" id="TIGR02985">
    <property type="entry name" value="Sig70_bacteroi1"/>
    <property type="match status" value="1"/>
</dbReference>
<feature type="domain" description="RNA polymerase sigma-70 region 2" evidence="5">
    <location>
        <begin position="24"/>
        <end position="90"/>
    </location>
</feature>
<dbReference type="InterPro" id="IPR013324">
    <property type="entry name" value="RNA_pol_sigma_r3/r4-like"/>
</dbReference>